<dbReference type="PANTHER" id="PTHR43420">
    <property type="entry name" value="ACETYLTRANSFERASE"/>
    <property type="match status" value="1"/>
</dbReference>
<evidence type="ECO:0000259" key="3">
    <source>
        <dbReference type="PROSITE" id="PS51186"/>
    </source>
</evidence>
<organism evidence="4 5">
    <name type="scientific">Phytomonospora endophytica</name>
    <dbReference type="NCBI Taxonomy" id="714109"/>
    <lineage>
        <taxon>Bacteria</taxon>
        <taxon>Bacillati</taxon>
        <taxon>Actinomycetota</taxon>
        <taxon>Actinomycetes</taxon>
        <taxon>Micromonosporales</taxon>
        <taxon>Micromonosporaceae</taxon>
        <taxon>Phytomonospora</taxon>
    </lineage>
</organism>
<dbReference type="InterPro" id="IPR050680">
    <property type="entry name" value="YpeA/RimI_acetyltransf"/>
</dbReference>
<proteinExistence type="predicted"/>
<dbReference type="Proteomes" id="UP000548476">
    <property type="component" value="Unassembled WGS sequence"/>
</dbReference>
<dbReference type="Gene3D" id="3.40.630.30">
    <property type="match status" value="1"/>
</dbReference>
<dbReference type="InterPro" id="IPR016181">
    <property type="entry name" value="Acyl_CoA_acyltransferase"/>
</dbReference>
<keyword evidence="2" id="KW-0012">Acyltransferase</keyword>
<dbReference type="PANTHER" id="PTHR43420:SF44">
    <property type="entry name" value="ACETYLTRANSFERASE YPEA"/>
    <property type="match status" value="1"/>
</dbReference>
<feature type="domain" description="N-acetyltransferase" evidence="3">
    <location>
        <begin position="163"/>
        <end position="310"/>
    </location>
</feature>
<keyword evidence="5" id="KW-1185">Reference proteome</keyword>
<protein>
    <submittedName>
        <fullName evidence="4">Ribosomal protein S18 acetylase RimI-like enzyme</fullName>
    </submittedName>
</protein>
<reference evidence="4 5" key="1">
    <citation type="submission" date="2020-08" db="EMBL/GenBank/DDBJ databases">
        <title>Genomic Encyclopedia of Type Strains, Phase IV (KMG-IV): sequencing the most valuable type-strain genomes for metagenomic binning, comparative biology and taxonomic classification.</title>
        <authorList>
            <person name="Goeker M."/>
        </authorList>
    </citation>
    <scope>NUCLEOTIDE SEQUENCE [LARGE SCALE GENOMIC DNA]</scope>
    <source>
        <strain evidence="4 5">YIM 65646</strain>
    </source>
</reference>
<dbReference type="PROSITE" id="PS51186">
    <property type="entry name" value="GNAT"/>
    <property type="match status" value="1"/>
</dbReference>
<dbReference type="InterPro" id="IPR000182">
    <property type="entry name" value="GNAT_dom"/>
</dbReference>
<dbReference type="RefSeq" id="WP_184788423.1">
    <property type="nucleotide sequence ID" value="NZ_BONT01000083.1"/>
</dbReference>
<evidence type="ECO:0000313" key="5">
    <source>
        <dbReference type="Proteomes" id="UP000548476"/>
    </source>
</evidence>
<evidence type="ECO:0000256" key="1">
    <source>
        <dbReference type="ARBA" id="ARBA00022679"/>
    </source>
</evidence>
<keyword evidence="4" id="KW-0687">Ribonucleoprotein</keyword>
<dbReference type="SUPFAM" id="SSF55729">
    <property type="entry name" value="Acyl-CoA N-acyltransferases (Nat)"/>
    <property type="match status" value="1"/>
</dbReference>
<evidence type="ECO:0000313" key="4">
    <source>
        <dbReference type="EMBL" id="MBB6035540.1"/>
    </source>
</evidence>
<dbReference type="EMBL" id="JACHGT010000007">
    <property type="protein sequence ID" value="MBB6035540.1"/>
    <property type="molecule type" value="Genomic_DNA"/>
</dbReference>
<accession>A0A841FUA1</accession>
<dbReference type="CDD" id="cd04301">
    <property type="entry name" value="NAT_SF"/>
    <property type="match status" value="1"/>
</dbReference>
<keyword evidence="1" id="KW-0808">Transferase</keyword>
<keyword evidence="4" id="KW-0689">Ribosomal protein</keyword>
<dbReference type="Pfam" id="PF00583">
    <property type="entry name" value="Acetyltransf_1"/>
    <property type="match status" value="1"/>
</dbReference>
<sequence>MPLSRRSYADADLPGVVDAVSRWIAQAGRVGYDHVGEIPHRIYENLRGRRPVGETVHLWEDAAGLAGLAVTTRFGNAFDVFAAPRHRGSAAESAMIRFAFERTAALSPLDPADPFVCTDVFAADHARVTLLEAEGFEEFRVWDDVRERALDGPLDPPSVAVGFRLRSARPDDAEGLAEARNTSFGEDWTGARYAAFMRAPGYDPAREIVAEAPDGRVAAFTVHWTDPRNATGHFEPVGTHTAFQRLGLARAVMLHAMRLMRDEGIATVTVNHNTVNIPARRLYESLGFERTHRTLGFRRPHPDHAGPATA</sequence>
<gene>
    <name evidence="4" type="ORF">HNR73_003404</name>
</gene>
<name>A0A841FUA1_9ACTN</name>
<dbReference type="AlphaFoldDB" id="A0A841FUA1"/>
<dbReference type="GO" id="GO:0005840">
    <property type="term" value="C:ribosome"/>
    <property type="evidence" value="ECO:0007669"/>
    <property type="project" value="UniProtKB-KW"/>
</dbReference>
<dbReference type="GO" id="GO:0016747">
    <property type="term" value="F:acyltransferase activity, transferring groups other than amino-acyl groups"/>
    <property type="evidence" value="ECO:0007669"/>
    <property type="project" value="InterPro"/>
</dbReference>
<comment type="caution">
    <text evidence="4">The sequence shown here is derived from an EMBL/GenBank/DDBJ whole genome shotgun (WGS) entry which is preliminary data.</text>
</comment>
<evidence type="ECO:0000256" key="2">
    <source>
        <dbReference type="ARBA" id="ARBA00023315"/>
    </source>
</evidence>